<feature type="repeat" description="Lumazine-binding" evidence="10">
    <location>
        <begin position="1"/>
        <end position="97"/>
    </location>
</feature>
<dbReference type="EC" id="2.5.1.9" evidence="4 9"/>
<evidence type="ECO:0000313" key="13">
    <source>
        <dbReference type="Proteomes" id="UP000004263"/>
    </source>
</evidence>
<evidence type="ECO:0000256" key="10">
    <source>
        <dbReference type="PROSITE-ProRule" id="PRU00524"/>
    </source>
</evidence>
<proteinExistence type="predicted"/>
<dbReference type="GO" id="GO:0004746">
    <property type="term" value="F:riboflavin synthase activity"/>
    <property type="evidence" value="ECO:0007669"/>
    <property type="project" value="UniProtKB-UniRule"/>
</dbReference>
<dbReference type="HOGENOM" id="CLU_034388_0_1_6"/>
<reference evidence="12 13" key="1">
    <citation type="submission" date="2006-03" db="EMBL/GenBank/DDBJ databases">
        <authorList>
            <person name="Pinhassi J."/>
            <person name="Pedros-Alio C."/>
            <person name="Ferriera S."/>
            <person name="Johnson J."/>
            <person name="Kravitz S."/>
            <person name="Halpern A."/>
            <person name="Remington K."/>
            <person name="Beeson K."/>
            <person name="Tran B."/>
            <person name="Rogers Y.-H."/>
            <person name="Friedman R."/>
            <person name="Venter J.C."/>
        </authorList>
    </citation>
    <scope>NUCLEOTIDE SEQUENCE [LARGE SCALE GENOMIC DNA]</scope>
    <source>
        <strain evidence="12 13">RED65</strain>
    </source>
</reference>
<keyword evidence="7 12" id="KW-0808">Transferase</keyword>
<dbReference type="NCBIfam" id="NF009566">
    <property type="entry name" value="PRK13020.1"/>
    <property type="match status" value="1"/>
</dbReference>
<evidence type="ECO:0000256" key="9">
    <source>
        <dbReference type="NCBIfam" id="TIGR00187"/>
    </source>
</evidence>
<dbReference type="PANTHER" id="PTHR21098">
    <property type="entry name" value="RIBOFLAVIN SYNTHASE ALPHA CHAIN"/>
    <property type="match status" value="1"/>
</dbReference>
<dbReference type="SUPFAM" id="SSF63380">
    <property type="entry name" value="Riboflavin synthase domain-like"/>
    <property type="match status" value="2"/>
</dbReference>
<comment type="caution">
    <text evidence="12">The sequence shown here is derived from an EMBL/GenBank/DDBJ whole genome shotgun (WGS) entry which is preliminary data.</text>
</comment>
<dbReference type="CDD" id="cd00402">
    <property type="entry name" value="Riboflavin_synthase_like"/>
    <property type="match status" value="1"/>
</dbReference>
<evidence type="ECO:0000256" key="2">
    <source>
        <dbReference type="ARBA" id="ARBA00002803"/>
    </source>
</evidence>
<evidence type="ECO:0000256" key="5">
    <source>
        <dbReference type="ARBA" id="ARBA00013950"/>
    </source>
</evidence>
<comment type="function">
    <text evidence="2">Catalyzes the dismutation of two molecules of 6,7-dimethyl-8-ribityllumazine, resulting in the formation of riboflavin and 5-amino-6-(D-ribitylamino)uracil.</text>
</comment>
<dbReference type="AlphaFoldDB" id="Q1N1V6"/>
<comment type="pathway">
    <text evidence="3">Cofactor biosynthesis; riboflavin biosynthesis; riboflavin from 2-hydroxy-3-oxobutyl phosphate and 5-amino-6-(D-ribitylamino)uracil: step 2/2.</text>
</comment>
<keyword evidence="13" id="KW-1185">Reference proteome</keyword>
<dbReference type="OrthoDB" id="9788537at2"/>
<evidence type="ECO:0000256" key="8">
    <source>
        <dbReference type="ARBA" id="ARBA00022737"/>
    </source>
</evidence>
<evidence type="ECO:0000256" key="4">
    <source>
        <dbReference type="ARBA" id="ARBA00012827"/>
    </source>
</evidence>
<keyword evidence="6" id="KW-0686">Riboflavin biosynthesis</keyword>
<dbReference type="FunFam" id="2.40.30.20:FF:000003">
    <property type="entry name" value="Riboflavin synthase, alpha subunit"/>
    <property type="match status" value="1"/>
</dbReference>
<comment type="catalytic activity">
    <reaction evidence="1">
        <text>2 6,7-dimethyl-8-(1-D-ribityl)lumazine + H(+) = 5-amino-6-(D-ribitylamino)uracil + riboflavin</text>
        <dbReference type="Rhea" id="RHEA:20772"/>
        <dbReference type="ChEBI" id="CHEBI:15378"/>
        <dbReference type="ChEBI" id="CHEBI:15934"/>
        <dbReference type="ChEBI" id="CHEBI:57986"/>
        <dbReference type="ChEBI" id="CHEBI:58201"/>
        <dbReference type="EC" id="2.5.1.9"/>
    </reaction>
</comment>
<dbReference type="InterPro" id="IPR023366">
    <property type="entry name" value="ATP_synth_asu-like_sf"/>
</dbReference>
<dbReference type="PIRSF" id="PIRSF000498">
    <property type="entry name" value="Riboflavin_syn_A"/>
    <property type="match status" value="1"/>
</dbReference>
<gene>
    <name evidence="12" type="ORF">RED65_04095</name>
</gene>
<dbReference type="InterPro" id="IPR017938">
    <property type="entry name" value="Riboflavin_synthase-like_b-brl"/>
</dbReference>
<evidence type="ECO:0000259" key="11">
    <source>
        <dbReference type="PROSITE" id="PS51177"/>
    </source>
</evidence>
<accession>Q1N1V6</accession>
<dbReference type="EMBL" id="AAQH01000009">
    <property type="protein sequence ID" value="EAT12175.1"/>
    <property type="molecule type" value="Genomic_DNA"/>
</dbReference>
<dbReference type="NCBIfam" id="NF006767">
    <property type="entry name" value="PRK09289.1"/>
    <property type="match status" value="1"/>
</dbReference>
<keyword evidence="8" id="KW-0677">Repeat</keyword>
<evidence type="ECO:0000256" key="7">
    <source>
        <dbReference type="ARBA" id="ARBA00022679"/>
    </source>
</evidence>
<feature type="domain" description="Lumazine-binding" evidence="11">
    <location>
        <begin position="98"/>
        <end position="194"/>
    </location>
</feature>
<protein>
    <recommendedName>
        <fullName evidence="5 9">Riboflavin synthase</fullName>
        <ecNumber evidence="4 9">2.5.1.9</ecNumber>
    </recommendedName>
</protein>
<dbReference type="InterPro" id="IPR001783">
    <property type="entry name" value="Lumazine-bd"/>
</dbReference>
<dbReference type="Pfam" id="PF00677">
    <property type="entry name" value="Lum_binding"/>
    <property type="match status" value="2"/>
</dbReference>
<organism evidence="12 13">
    <name type="scientific">Bermanella marisrubri</name>
    <dbReference type="NCBI Taxonomy" id="207949"/>
    <lineage>
        <taxon>Bacteria</taxon>
        <taxon>Pseudomonadati</taxon>
        <taxon>Pseudomonadota</taxon>
        <taxon>Gammaproteobacteria</taxon>
        <taxon>Oceanospirillales</taxon>
        <taxon>Oceanospirillaceae</taxon>
        <taxon>Bermanella</taxon>
    </lineage>
</organism>
<name>Q1N1V6_9GAMM</name>
<evidence type="ECO:0000256" key="3">
    <source>
        <dbReference type="ARBA" id="ARBA00004887"/>
    </source>
</evidence>
<sequence length="205" mass="22727">MFTGIVQTKQAIAHIEKQTGLWQLQVDLPEKMLPGLELGASIAINGACLTVCKIEGVRVSFDVMMATLEQTNLSDLQQGSIVNLERAARFGDDIGGHQLSGHVHDTVSIVEIETPENNRIIWFELKDSHRPYIFDKGYIGLNGCSLTIAKVEQTRFCVYLIPETLSITTFGELEVGAHVNLEIDSQTQALVDTVERLLQHRGLIQ</sequence>
<dbReference type="GO" id="GO:0009231">
    <property type="term" value="P:riboflavin biosynthetic process"/>
    <property type="evidence" value="ECO:0007669"/>
    <property type="project" value="UniProtKB-KW"/>
</dbReference>
<dbReference type="InterPro" id="IPR026017">
    <property type="entry name" value="Lumazine-bd_dom"/>
</dbReference>
<dbReference type="PROSITE" id="PS51177">
    <property type="entry name" value="LUMAZINE_BIND"/>
    <property type="match status" value="2"/>
</dbReference>
<dbReference type="RefSeq" id="WP_007016271.1">
    <property type="nucleotide sequence ID" value="NZ_AAQH01000009.1"/>
</dbReference>
<dbReference type="NCBIfam" id="TIGR00187">
    <property type="entry name" value="ribE"/>
    <property type="match status" value="1"/>
</dbReference>
<evidence type="ECO:0000313" key="12">
    <source>
        <dbReference type="EMBL" id="EAT12175.1"/>
    </source>
</evidence>
<dbReference type="Proteomes" id="UP000004263">
    <property type="component" value="Unassembled WGS sequence"/>
</dbReference>
<dbReference type="STRING" id="207949.RED65_04095"/>
<evidence type="ECO:0000256" key="1">
    <source>
        <dbReference type="ARBA" id="ARBA00000968"/>
    </source>
</evidence>
<feature type="domain" description="Lumazine-binding" evidence="11">
    <location>
        <begin position="1"/>
        <end position="97"/>
    </location>
</feature>
<dbReference type="GO" id="GO:0005829">
    <property type="term" value="C:cytosol"/>
    <property type="evidence" value="ECO:0007669"/>
    <property type="project" value="TreeGrafter"/>
</dbReference>
<dbReference type="PANTHER" id="PTHR21098:SF0">
    <property type="entry name" value="RIBOFLAVIN SYNTHASE"/>
    <property type="match status" value="1"/>
</dbReference>
<evidence type="ECO:0000256" key="6">
    <source>
        <dbReference type="ARBA" id="ARBA00022619"/>
    </source>
</evidence>
<dbReference type="Gene3D" id="2.40.30.20">
    <property type="match status" value="2"/>
</dbReference>
<feature type="repeat" description="Lumazine-binding" evidence="10">
    <location>
        <begin position="98"/>
        <end position="194"/>
    </location>
</feature>